<feature type="binding site" evidence="16">
    <location>
        <position position="186"/>
    </location>
    <ligand>
        <name>S-adenosyl-L-methionine</name>
        <dbReference type="ChEBI" id="CHEBI:59789"/>
        <label>2</label>
    </ligand>
</feature>
<dbReference type="PANTHER" id="PTHR13932:SF6">
    <property type="entry name" value="OXYGEN-INDEPENDENT COPROPORPHYRINOGEN III OXIDASE"/>
    <property type="match status" value="1"/>
</dbReference>
<evidence type="ECO:0000256" key="10">
    <source>
        <dbReference type="ARBA" id="ARBA00023004"/>
    </source>
</evidence>
<evidence type="ECO:0000256" key="17">
    <source>
        <dbReference type="PIRSR" id="PIRSR000167-2"/>
    </source>
</evidence>
<evidence type="ECO:0000256" key="3">
    <source>
        <dbReference type="ARBA" id="ARBA00005493"/>
    </source>
</evidence>
<dbReference type="GO" id="GO:0006782">
    <property type="term" value="P:protoporphyrinogen IX biosynthetic process"/>
    <property type="evidence" value="ECO:0007669"/>
    <property type="project" value="UniProtKB-UniPathway"/>
</dbReference>
<evidence type="ECO:0000256" key="14">
    <source>
        <dbReference type="ARBA" id="ARBA00048321"/>
    </source>
</evidence>
<dbReference type="InterPro" id="IPR004558">
    <property type="entry name" value="Coprogen_oxidase_HemN"/>
</dbReference>
<dbReference type="Gene3D" id="1.10.10.920">
    <property type="match status" value="1"/>
</dbReference>
<dbReference type="STRING" id="715226.ABI_44030"/>
<accession>F4QTA6</accession>
<evidence type="ECO:0000256" key="9">
    <source>
        <dbReference type="ARBA" id="ARBA00023002"/>
    </source>
</evidence>
<dbReference type="SFLD" id="SFLDS00029">
    <property type="entry name" value="Radical_SAM"/>
    <property type="match status" value="1"/>
</dbReference>
<dbReference type="AlphaFoldDB" id="F4QTA6"/>
<sequence>MPSTERSWQDHDHLQWLSKEAPRYTSYPSAHHFERVSPATYSGWLQSLTPDQSVGLYVHVPFCEQMCWFCGCNTQITRRYDPVEAYVDNLLTEIRLLAGVLGFRPRVHALHFGGGSPGMLTPESLTRLMTALFETFDIRDNAEISIELDPRRVTREKVLAYALLGFNRVSLGVQDTQAQVQAAINRIQPMDQVKKTCDLLRAHDISEIGIDLIYGLPHQTANSLEHTLEDVAKLAPNRISAFSYAHVPWVKKHQRLIDATTLPDTGEKALQYLQIDTQLQAMGYAGVGIDHFARADDGLARAVRDGTLRRNFMGYTDLPNDRLIGLGASSISNLDQGLAQNIAQATSYQSSVTTGVLPTVRGWTYHGDDRVRGEIISQLMCFFRADVGEILTRHGYPFGHLDEEIEALGEYVEAGLVSVDKRVVTFDNPLKMLVRPVACTFDRYARRENGPQRYSRVA</sequence>
<name>F4QTA6_9CAUL</name>
<keyword evidence="10 15" id="KW-0408">Iron</keyword>
<dbReference type="EMBL" id="GL883080">
    <property type="protein sequence ID" value="EGF89976.1"/>
    <property type="molecule type" value="Genomic_DNA"/>
</dbReference>
<comment type="catalytic activity">
    <reaction evidence="14 15">
        <text>coproporphyrinogen III + 2 S-adenosyl-L-methionine = protoporphyrinogen IX + 2 5'-deoxyadenosine + 2 L-methionine + 2 CO2</text>
        <dbReference type="Rhea" id="RHEA:15425"/>
        <dbReference type="ChEBI" id="CHEBI:16526"/>
        <dbReference type="ChEBI" id="CHEBI:17319"/>
        <dbReference type="ChEBI" id="CHEBI:57307"/>
        <dbReference type="ChEBI" id="CHEBI:57309"/>
        <dbReference type="ChEBI" id="CHEBI:57844"/>
        <dbReference type="ChEBI" id="CHEBI:59789"/>
        <dbReference type="EC" id="1.3.98.3"/>
    </reaction>
</comment>
<feature type="binding site" evidence="16">
    <location>
        <position position="57"/>
    </location>
    <ligand>
        <name>S-adenosyl-L-methionine</name>
        <dbReference type="ChEBI" id="CHEBI:59789"/>
        <label>1</label>
    </ligand>
</feature>
<dbReference type="OrthoDB" id="9808022at2"/>
<feature type="binding site" evidence="16">
    <location>
        <position position="245"/>
    </location>
    <ligand>
        <name>S-adenosyl-L-methionine</name>
        <dbReference type="ChEBI" id="CHEBI:59789"/>
        <label>2</label>
    </ligand>
</feature>
<dbReference type="SUPFAM" id="SSF102114">
    <property type="entry name" value="Radical SAM enzymes"/>
    <property type="match status" value="1"/>
</dbReference>
<feature type="binding site" evidence="16">
    <location>
        <position position="114"/>
    </location>
    <ligand>
        <name>S-adenosyl-L-methionine</name>
        <dbReference type="ChEBI" id="CHEBI:59789"/>
        <label>1</label>
    </ligand>
</feature>
<feature type="binding site" evidence="16">
    <location>
        <position position="331"/>
    </location>
    <ligand>
        <name>S-adenosyl-L-methionine</name>
        <dbReference type="ChEBI" id="CHEBI:59789"/>
        <label>1</label>
    </ligand>
</feature>
<keyword evidence="6 15" id="KW-0963">Cytoplasm</keyword>
<comment type="function">
    <text evidence="13">Involved in the heme biosynthesis. Catalyzes the anaerobic oxidative decarboxylation of propionate groups of rings A and B of coproporphyrinogen III to yield the vinyl groups in protoporphyrinogen IX.</text>
</comment>
<gene>
    <name evidence="19" type="primary">hemN</name>
    <name evidence="19" type="ORF">ABI_44030</name>
</gene>
<comment type="pathway">
    <text evidence="2 15">Porphyrin-containing compound metabolism; protoporphyrin-IX biosynthesis; protoporphyrinogen-IX from coproporphyrinogen-III (AdoMet route): step 1/1.</text>
</comment>
<dbReference type="NCBIfam" id="TIGR00538">
    <property type="entry name" value="hemN"/>
    <property type="match status" value="1"/>
</dbReference>
<keyword evidence="20" id="KW-1185">Reference proteome</keyword>
<keyword evidence="9 15" id="KW-0560">Oxidoreductase</keyword>
<feature type="binding site" evidence="16">
    <location>
        <position position="147"/>
    </location>
    <ligand>
        <name>S-adenosyl-L-methionine</name>
        <dbReference type="ChEBI" id="CHEBI:59789"/>
        <label>1</label>
    </ligand>
</feature>
<keyword evidence="8 15" id="KW-0479">Metal-binding</keyword>
<proteinExistence type="inferred from homology"/>
<comment type="subcellular location">
    <subcellularLocation>
        <location evidence="1 15">Cytoplasm</location>
    </subcellularLocation>
</comment>
<dbReference type="CDD" id="cd01335">
    <property type="entry name" value="Radical_SAM"/>
    <property type="match status" value="1"/>
</dbReference>
<keyword evidence="11 15" id="KW-0411">Iron-sulfur</keyword>
<reference evidence="20" key="1">
    <citation type="submission" date="2011-03" db="EMBL/GenBank/DDBJ databases">
        <title>Draft genome sequence of Brevundimonas diminuta.</title>
        <authorList>
            <person name="Brown P.J.B."/>
            <person name="Buechlein A."/>
            <person name="Hemmerich C."/>
            <person name="Brun Y.V."/>
        </authorList>
    </citation>
    <scope>NUCLEOTIDE SEQUENCE [LARGE SCALE GENOMIC DNA]</scope>
    <source>
        <strain evidence="20">C19</strain>
    </source>
</reference>
<evidence type="ECO:0000313" key="20">
    <source>
        <dbReference type="Proteomes" id="UP000006512"/>
    </source>
</evidence>
<dbReference type="PANTHER" id="PTHR13932">
    <property type="entry name" value="COPROPORPHYRINIGEN III OXIDASE"/>
    <property type="match status" value="1"/>
</dbReference>
<feature type="binding site" evidence="16">
    <location>
        <position position="174"/>
    </location>
    <ligand>
        <name>S-adenosyl-L-methionine</name>
        <dbReference type="ChEBI" id="CHEBI:59789"/>
        <label>2</label>
    </ligand>
</feature>
<dbReference type="GO" id="GO:0051539">
    <property type="term" value="F:4 iron, 4 sulfur cluster binding"/>
    <property type="evidence" value="ECO:0007669"/>
    <property type="project" value="UniProtKB-KW"/>
</dbReference>
<dbReference type="GO" id="GO:0046872">
    <property type="term" value="F:metal ion binding"/>
    <property type="evidence" value="ECO:0007669"/>
    <property type="project" value="UniProtKB-KW"/>
</dbReference>
<evidence type="ECO:0000256" key="6">
    <source>
        <dbReference type="ARBA" id="ARBA00022490"/>
    </source>
</evidence>
<keyword evidence="7 15" id="KW-0949">S-adenosyl-L-methionine</keyword>
<evidence type="ECO:0000256" key="11">
    <source>
        <dbReference type="ARBA" id="ARBA00023014"/>
    </source>
</evidence>
<evidence type="ECO:0000256" key="5">
    <source>
        <dbReference type="ARBA" id="ARBA00022485"/>
    </source>
</evidence>
<dbReference type="Pfam" id="PF04055">
    <property type="entry name" value="Radical_SAM"/>
    <property type="match status" value="1"/>
</dbReference>
<evidence type="ECO:0000256" key="8">
    <source>
        <dbReference type="ARBA" id="ARBA00022723"/>
    </source>
</evidence>
<dbReference type="RefSeq" id="WP_006275175.1">
    <property type="nucleotide sequence ID" value="NZ_GL883080.1"/>
</dbReference>
<evidence type="ECO:0000259" key="18">
    <source>
        <dbReference type="PROSITE" id="PS51918"/>
    </source>
</evidence>
<dbReference type="UniPathway" id="UPA00251">
    <property type="reaction ID" value="UER00323"/>
</dbReference>
<dbReference type="InterPro" id="IPR006638">
    <property type="entry name" value="Elp3/MiaA/NifB-like_rSAM"/>
</dbReference>
<evidence type="ECO:0000256" key="4">
    <source>
        <dbReference type="ARBA" id="ARBA00011245"/>
    </source>
</evidence>
<organism evidence="19 20">
    <name type="scientific">Asticcacaulis biprosthecium C19</name>
    <dbReference type="NCBI Taxonomy" id="715226"/>
    <lineage>
        <taxon>Bacteria</taxon>
        <taxon>Pseudomonadati</taxon>
        <taxon>Pseudomonadota</taxon>
        <taxon>Alphaproteobacteria</taxon>
        <taxon>Caulobacterales</taxon>
        <taxon>Caulobacteraceae</taxon>
        <taxon>Asticcacaulis</taxon>
    </lineage>
</organism>
<dbReference type="GO" id="GO:0051989">
    <property type="term" value="F:coproporphyrinogen dehydrogenase activity"/>
    <property type="evidence" value="ECO:0007669"/>
    <property type="project" value="UniProtKB-EC"/>
</dbReference>
<dbReference type="InterPro" id="IPR007197">
    <property type="entry name" value="rSAM"/>
</dbReference>
<dbReference type="InterPro" id="IPR058240">
    <property type="entry name" value="rSAM_sf"/>
</dbReference>
<dbReference type="Gene3D" id="3.80.30.20">
    <property type="entry name" value="tm_1862 like domain"/>
    <property type="match status" value="1"/>
</dbReference>
<dbReference type="PIRSF" id="PIRSF000167">
    <property type="entry name" value="HemN"/>
    <property type="match status" value="1"/>
</dbReference>
<dbReference type="PROSITE" id="PS51918">
    <property type="entry name" value="RADICAL_SAM"/>
    <property type="match status" value="1"/>
</dbReference>
<comment type="subunit">
    <text evidence="4">Monomer.</text>
</comment>
<protein>
    <recommendedName>
        <fullName evidence="15">Coproporphyrinogen-III oxidase</fullName>
        <ecNumber evidence="15">1.3.98.3</ecNumber>
    </recommendedName>
</protein>
<evidence type="ECO:0000256" key="13">
    <source>
        <dbReference type="ARBA" id="ARBA00024295"/>
    </source>
</evidence>
<feature type="domain" description="Radical SAM core" evidence="18">
    <location>
        <begin position="48"/>
        <end position="285"/>
    </location>
</feature>
<feature type="binding site" evidence="16">
    <location>
        <begin position="69"/>
        <end position="71"/>
    </location>
    <ligand>
        <name>S-adenosyl-L-methionine</name>
        <dbReference type="ChEBI" id="CHEBI:59789"/>
        <label>2</label>
    </ligand>
</feature>
<dbReference type="SFLD" id="SFLDG01065">
    <property type="entry name" value="anaerobic_coproporphyrinogen-I"/>
    <property type="match status" value="1"/>
</dbReference>
<dbReference type="InterPro" id="IPR023404">
    <property type="entry name" value="rSAM_horseshoe"/>
</dbReference>
<dbReference type="eggNOG" id="COG0635">
    <property type="taxonomic scope" value="Bacteria"/>
</dbReference>
<dbReference type="SMART" id="SM00729">
    <property type="entry name" value="Elp3"/>
    <property type="match status" value="1"/>
</dbReference>
<evidence type="ECO:0000256" key="15">
    <source>
        <dbReference type="PIRNR" id="PIRNR000167"/>
    </source>
</evidence>
<comment type="similarity">
    <text evidence="3 15">Belongs to the anaerobic coproporphyrinogen-III oxidase family.</text>
</comment>
<keyword evidence="12 15" id="KW-0627">Porphyrin biosynthesis</keyword>
<dbReference type="HOGENOM" id="CLU_027579_3_0_5"/>
<dbReference type="GO" id="GO:0005737">
    <property type="term" value="C:cytoplasm"/>
    <property type="evidence" value="ECO:0007669"/>
    <property type="project" value="UniProtKB-SubCell"/>
</dbReference>
<comment type="cofactor">
    <cofactor evidence="15 17">
        <name>[4Fe-4S] cluster</name>
        <dbReference type="ChEBI" id="CHEBI:49883"/>
    </cofactor>
    <text evidence="15 17">Binds 1 [4Fe-4S] cluster. The cluster is coordinated with 3 cysteines and an exchangeable S-adenosyl-L-methionine.</text>
</comment>
<dbReference type="InterPro" id="IPR034505">
    <property type="entry name" value="Coproporphyrinogen-III_oxidase"/>
</dbReference>
<evidence type="ECO:0000256" key="2">
    <source>
        <dbReference type="ARBA" id="ARBA00004785"/>
    </source>
</evidence>
<feature type="binding site" evidence="16">
    <location>
        <position position="211"/>
    </location>
    <ligand>
        <name>S-adenosyl-L-methionine</name>
        <dbReference type="ChEBI" id="CHEBI:59789"/>
        <label>2</label>
    </ligand>
</feature>
<keyword evidence="5 15" id="KW-0004">4Fe-4S</keyword>
<evidence type="ECO:0000313" key="19">
    <source>
        <dbReference type="EMBL" id="EGF89976.1"/>
    </source>
</evidence>
<evidence type="ECO:0000256" key="16">
    <source>
        <dbReference type="PIRSR" id="PIRSR000167-1"/>
    </source>
</evidence>
<feature type="binding site" evidence="17">
    <location>
        <position position="70"/>
    </location>
    <ligand>
        <name>[4Fe-4S] cluster</name>
        <dbReference type="ChEBI" id="CHEBI:49883"/>
        <note>4Fe-4S-S-AdoMet</note>
    </ligand>
</feature>
<evidence type="ECO:0000256" key="12">
    <source>
        <dbReference type="ARBA" id="ARBA00023244"/>
    </source>
</evidence>
<evidence type="ECO:0000256" key="1">
    <source>
        <dbReference type="ARBA" id="ARBA00004496"/>
    </source>
</evidence>
<dbReference type="GO" id="GO:0004109">
    <property type="term" value="F:coproporphyrinogen oxidase activity"/>
    <property type="evidence" value="ECO:0007669"/>
    <property type="project" value="InterPro"/>
</dbReference>
<feature type="binding site" evidence="17">
    <location>
        <position position="63"/>
    </location>
    <ligand>
        <name>[4Fe-4S] cluster</name>
        <dbReference type="ChEBI" id="CHEBI:49883"/>
        <note>4Fe-4S-S-AdoMet</note>
    </ligand>
</feature>
<dbReference type="EC" id="1.3.98.3" evidence="15"/>
<evidence type="ECO:0000256" key="7">
    <source>
        <dbReference type="ARBA" id="ARBA00022691"/>
    </source>
</evidence>
<dbReference type="Proteomes" id="UP000006512">
    <property type="component" value="Unassembled WGS sequence"/>
</dbReference>
<feature type="binding site" evidence="17">
    <location>
        <position position="67"/>
    </location>
    <ligand>
        <name>[4Fe-4S] cluster</name>
        <dbReference type="ChEBI" id="CHEBI:49883"/>
        <note>4Fe-4S-S-AdoMet</note>
    </ligand>
</feature>